<name>A0A918M2P9_9ACTN</name>
<dbReference type="RefSeq" id="WP_189548922.1">
    <property type="nucleotide sequence ID" value="NZ_BMTP01000002.1"/>
</dbReference>
<dbReference type="Proteomes" id="UP000636661">
    <property type="component" value="Unassembled WGS sequence"/>
</dbReference>
<dbReference type="InterPro" id="IPR019270">
    <property type="entry name" value="DUF2283"/>
</dbReference>
<reference evidence="1" key="1">
    <citation type="journal article" date="2014" name="Int. J. Syst. Evol. Microbiol.">
        <title>Complete genome sequence of Corynebacterium casei LMG S-19264T (=DSM 44701T), isolated from a smear-ripened cheese.</title>
        <authorList>
            <consortium name="US DOE Joint Genome Institute (JGI-PGF)"/>
            <person name="Walter F."/>
            <person name="Albersmeier A."/>
            <person name="Kalinowski J."/>
            <person name="Ruckert C."/>
        </authorList>
    </citation>
    <scope>NUCLEOTIDE SEQUENCE</scope>
    <source>
        <strain evidence="1">JCM 4391</strain>
    </source>
</reference>
<comment type="caution">
    <text evidence="1">The sequence shown here is derived from an EMBL/GenBank/DDBJ whole genome shotgun (WGS) entry which is preliminary data.</text>
</comment>
<dbReference type="Pfam" id="PF10049">
    <property type="entry name" value="DUF2283"/>
    <property type="match status" value="1"/>
</dbReference>
<evidence type="ECO:0000313" key="1">
    <source>
        <dbReference type="EMBL" id="GGU23092.1"/>
    </source>
</evidence>
<keyword evidence="2" id="KW-1185">Reference proteome</keyword>
<evidence type="ECO:0000313" key="2">
    <source>
        <dbReference type="Proteomes" id="UP000636661"/>
    </source>
</evidence>
<evidence type="ECO:0008006" key="3">
    <source>
        <dbReference type="Google" id="ProtNLM"/>
    </source>
</evidence>
<accession>A0A918M2P9</accession>
<dbReference type="AlphaFoldDB" id="A0A918M2P9"/>
<dbReference type="EMBL" id="BMTP01000002">
    <property type="protein sequence ID" value="GGU23092.1"/>
    <property type="molecule type" value="Genomic_DNA"/>
</dbReference>
<protein>
    <recommendedName>
        <fullName evidence="3">DUF2283 domain-containing protein</fullName>
    </recommendedName>
</protein>
<organism evidence="1 2">
    <name type="scientific">Streptomyces lavendofoliae</name>
    <dbReference type="NCBI Taxonomy" id="67314"/>
    <lineage>
        <taxon>Bacteria</taxon>
        <taxon>Bacillati</taxon>
        <taxon>Actinomycetota</taxon>
        <taxon>Actinomycetes</taxon>
        <taxon>Kitasatosporales</taxon>
        <taxon>Streptomycetaceae</taxon>
        <taxon>Streptomyces</taxon>
    </lineage>
</organism>
<gene>
    <name evidence="1" type="ORF">GCM10010274_06810</name>
</gene>
<proteinExistence type="predicted"/>
<reference evidence="1" key="2">
    <citation type="submission" date="2020-09" db="EMBL/GenBank/DDBJ databases">
        <authorList>
            <person name="Sun Q."/>
            <person name="Ohkuma M."/>
        </authorList>
    </citation>
    <scope>NUCLEOTIDE SEQUENCE</scope>
    <source>
        <strain evidence="1">JCM 4391</strain>
    </source>
</reference>
<sequence>MKGGAGPHVTHDPRNDTAYVSLVAHVEDGSAVRQVTVPGPGGGTELTLDFDAAGRLLGVEVFGARAGLTPETLARAAPAGEARGAVPDHT</sequence>